<dbReference type="InterPro" id="IPR017452">
    <property type="entry name" value="GPCR_Rhodpsn_7TM"/>
</dbReference>
<evidence type="ECO:0000313" key="9">
    <source>
        <dbReference type="EMBL" id="VDM56873.1"/>
    </source>
</evidence>
<dbReference type="GO" id="GO:0032870">
    <property type="term" value="P:cellular response to hormone stimulus"/>
    <property type="evidence" value="ECO:0007669"/>
    <property type="project" value="TreeGrafter"/>
</dbReference>
<evidence type="ECO:0000256" key="1">
    <source>
        <dbReference type="ARBA" id="ARBA00004651"/>
    </source>
</evidence>
<keyword evidence="10" id="KW-1185">Reference proteome</keyword>
<organism evidence="11">
    <name type="scientific">Angiostrongylus costaricensis</name>
    <name type="common">Nematode worm</name>
    <dbReference type="NCBI Taxonomy" id="334426"/>
    <lineage>
        <taxon>Eukaryota</taxon>
        <taxon>Metazoa</taxon>
        <taxon>Ecdysozoa</taxon>
        <taxon>Nematoda</taxon>
        <taxon>Chromadorea</taxon>
        <taxon>Rhabditida</taxon>
        <taxon>Rhabditina</taxon>
        <taxon>Rhabditomorpha</taxon>
        <taxon>Strongyloidea</taxon>
        <taxon>Metastrongylidae</taxon>
        <taxon>Angiostrongylus</taxon>
    </lineage>
</organism>
<feature type="domain" description="G-protein coupled receptors family 1 profile" evidence="8">
    <location>
        <begin position="75"/>
        <end position="233"/>
    </location>
</feature>
<gene>
    <name evidence="9" type="ORF">ACOC_LOCUS5288</name>
</gene>
<feature type="transmembrane region" description="Helical" evidence="7">
    <location>
        <begin position="113"/>
        <end position="134"/>
    </location>
</feature>
<evidence type="ECO:0000256" key="6">
    <source>
        <dbReference type="ARBA" id="ARBA00023170"/>
    </source>
</evidence>
<evidence type="ECO:0000259" key="8">
    <source>
        <dbReference type="PROSITE" id="PS50262"/>
    </source>
</evidence>
<dbReference type="Proteomes" id="UP000267027">
    <property type="component" value="Unassembled WGS sequence"/>
</dbReference>
<dbReference type="GO" id="GO:0005886">
    <property type="term" value="C:plasma membrane"/>
    <property type="evidence" value="ECO:0007669"/>
    <property type="project" value="UniProtKB-SubCell"/>
</dbReference>
<dbReference type="PROSITE" id="PS00237">
    <property type="entry name" value="G_PROTEIN_RECEP_F1_1"/>
    <property type="match status" value="1"/>
</dbReference>
<dbReference type="Pfam" id="PF00001">
    <property type="entry name" value="7tm_1"/>
    <property type="match status" value="1"/>
</dbReference>
<evidence type="ECO:0000256" key="4">
    <source>
        <dbReference type="ARBA" id="ARBA00022989"/>
    </source>
</evidence>
<evidence type="ECO:0000313" key="10">
    <source>
        <dbReference type="Proteomes" id="UP000267027"/>
    </source>
</evidence>
<accession>A0A0R3PKV4</accession>
<evidence type="ECO:0000256" key="7">
    <source>
        <dbReference type="SAM" id="Phobius"/>
    </source>
</evidence>
<dbReference type="WBParaSite" id="ACOC_0000528701-mRNA-1">
    <property type="protein sequence ID" value="ACOC_0000528701-mRNA-1"/>
    <property type="gene ID" value="ACOC_0000528701"/>
</dbReference>
<evidence type="ECO:0000256" key="3">
    <source>
        <dbReference type="ARBA" id="ARBA00022692"/>
    </source>
</evidence>
<dbReference type="EMBL" id="UYYA01003861">
    <property type="protein sequence ID" value="VDM56873.1"/>
    <property type="molecule type" value="Genomic_DNA"/>
</dbReference>
<evidence type="ECO:0000256" key="2">
    <source>
        <dbReference type="ARBA" id="ARBA00022475"/>
    </source>
</evidence>
<reference evidence="9 10" key="2">
    <citation type="submission" date="2018-11" db="EMBL/GenBank/DDBJ databases">
        <authorList>
            <consortium name="Pathogen Informatics"/>
        </authorList>
    </citation>
    <scope>NUCLEOTIDE SEQUENCE [LARGE SCALE GENOMIC DNA]</scope>
    <source>
        <strain evidence="9 10">Costa Rica</strain>
    </source>
</reference>
<dbReference type="Gene3D" id="1.20.1070.10">
    <property type="entry name" value="Rhodopsin 7-helix transmembrane proteins"/>
    <property type="match status" value="1"/>
</dbReference>
<sequence length="233" mass="26700">MLMLTNISASNADTAHERGRPAVSVDHHGADDGDHATVPVFHGPDLLCKLMKFLQIGEIPRKTNLTLFFTKPSLLQVIPMYASSFLLIAISADRFRAICWPLVSMKSNAYKRPALYAGAAWTLALLFSTPQFVLLTKSEGDCLRTYTSPYQITEERNIFKKKISYKKWKKLRKLKCLIWEIERLFCLHYALYVTAFNTVVWLPRSALAGYLYFCVCRADWRSTSFNSNFHSKE</sequence>
<comment type="subcellular location">
    <subcellularLocation>
        <location evidence="1">Cell membrane</location>
        <topology evidence="1">Multi-pass membrane protein</topology>
    </subcellularLocation>
</comment>
<dbReference type="PROSITE" id="PS50262">
    <property type="entry name" value="G_PROTEIN_RECEP_F1_2"/>
    <property type="match status" value="1"/>
</dbReference>
<keyword evidence="6" id="KW-0675">Receptor</keyword>
<dbReference type="SUPFAM" id="SSF81321">
    <property type="entry name" value="Family A G protein-coupled receptor-like"/>
    <property type="match status" value="1"/>
</dbReference>
<dbReference type="AlphaFoldDB" id="A0A0R3PKV4"/>
<dbReference type="InterPro" id="IPR000276">
    <property type="entry name" value="GPCR_Rhodpsn"/>
</dbReference>
<feature type="transmembrane region" description="Helical" evidence="7">
    <location>
        <begin position="73"/>
        <end position="92"/>
    </location>
</feature>
<dbReference type="PANTHER" id="PTHR24241:SF161">
    <property type="entry name" value="G-PROTEIN COUPLED RECEPTORS FAMILY 1 PROFILE DOMAIN-CONTAINING PROTEIN"/>
    <property type="match status" value="1"/>
</dbReference>
<name>A0A0R3PKV4_ANGCS</name>
<evidence type="ECO:0000313" key="11">
    <source>
        <dbReference type="WBParaSite" id="ACOC_0000528701-mRNA-1"/>
    </source>
</evidence>
<keyword evidence="3 7" id="KW-0812">Transmembrane</keyword>
<dbReference type="OrthoDB" id="5987909at2759"/>
<dbReference type="GO" id="GO:0042277">
    <property type="term" value="F:peptide binding"/>
    <property type="evidence" value="ECO:0007669"/>
    <property type="project" value="TreeGrafter"/>
</dbReference>
<protein>
    <submittedName>
        <fullName evidence="11">G_PROTEIN_RECEP_F1_2 domain-containing protein</fullName>
    </submittedName>
</protein>
<dbReference type="GO" id="GO:0005000">
    <property type="term" value="F:vasopressin receptor activity"/>
    <property type="evidence" value="ECO:0007669"/>
    <property type="project" value="TreeGrafter"/>
</dbReference>
<reference evidence="11" key="1">
    <citation type="submission" date="2017-02" db="UniProtKB">
        <authorList>
            <consortium name="WormBaseParasite"/>
        </authorList>
    </citation>
    <scope>IDENTIFICATION</scope>
</reference>
<keyword evidence="5 7" id="KW-0472">Membrane</keyword>
<dbReference type="PANTHER" id="PTHR24241">
    <property type="entry name" value="NEUROPEPTIDE RECEPTOR-RELATED G-PROTEIN COUPLED RECEPTOR"/>
    <property type="match status" value="1"/>
</dbReference>
<dbReference type="STRING" id="334426.A0A0R3PKV4"/>
<proteinExistence type="predicted"/>
<keyword evidence="4 7" id="KW-1133">Transmembrane helix</keyword>
<keyword evidence="2" id="KW-1003">Cell membrane</keyword>
<evidence type="ECO:0000256" key="5">
    <source>
        <dbReference type="ARBA" id="ARBA00023136"/>
    </source>
</evidence>